<dbReference type="Proteomes" id="UP000054560">
    <property type="component" value="Unassembled WGS sequence"/>
</dbReference>
<protein>
    <submittedName>
        <fullName evidence="2">Uncharacterized protein</fullName>
    </submittedName>
</protein>
<evidence type="ECO:0000313" key="2">
    <source>
        <dbReference type="EMBL" id="KNC72877.1"/>
    </source>
</evidence>
<evidence type="ECO:0000256" key="1">
    <source>
        <dbReference type="SAM" id="MobiDB-lite"/>
    </source>
</evidence>
<accession>A0A0L0F827</accession>
<feature type="non-terminal residue" evidence="2">
    <location>
        <position position="1"/>
    </location>
</feature>
<dbReference type="AlphaFoldDB" id="A0A0L0F827"/>
<reference evidence="2 3" key="1">
    <citation type="submission" date="2011-02" db="EMBL/GenBank/DDBJ databases">
        <title>The Genome Sequence of Sphaeroforma arctica JP610.</title>
        <authorList>
            <consortium name="The Broad Institute Genome Sequencing Platform"/>
            <person name="Russ C."/>
            <person name="Cuomo C."/>
            <person name="Young S.K."/>
            <person name="Zeng Q."/>
            <person name="Gargeya S."/>
            <person name="Alvarado L."/>
            <person name="Berlin A."/>
            <person name="Chapman S.B."/>
            <person name="Chen Z."/>
            <person name="Freedman E."/>
            <person name="Gellesch M."/>
            <person name="Goldberg J."/>
            <person name="Griggs A."/>
            <person name="Gujja S."/>
            <person name="Heilman E."/>
            <person name="Heiman D."/>
            <person name="Howarth C."/>
            <person name="Mehta T."/>
            <person name="Neiman D."/>
            <person name="Pearson M."/>
            <person name="Roberts A."/>
            <person name="Saif S."/>
            <person name="Shea T."/>
            <person name="Shenoy N."/>
            <person name="Sisk P."/>
            <person name="Stolte C."/>
            <person name="Sykes S."/>
            <person name="White J."/>
            <person name="Yandava C."/>
            <person name="Burger G."/>
            <person name="Gray M.W."/>
            <person name="Holland P.W.H."/>
            <person name="King N."/>
            <person name="Lang F.B.F."/>
            <person name="Roger A.J."/>
            <person name="Ruiz-Trillo I."/>
            <person name="Haas B."/>
            <person name="Nusbaum C."/>
            <person name="Birren B."/>
        </authorList>
    </citation>
    <scope>NUCLEOTIDE SEQUENCE [LARGE SCALE GENOMIC DNA]</scope>
    <source>
        <strain evidence="2 3">JP610</strain>
    </source>
</reference>
<feature type="compositionally biased region" description="Basic and acidic residues" evidence="1">
    <location>
        <begin position="63"/>
        <end position="77"/>
    </location>
</feature>
<sequence length="98" mass="11023">RAGGGKQASTAPSQGKRKARAQQDAAVALIEKNASYAILHDDEGEADEKARKKAKKAKKKDKKEREKHLRANRGDAERDGDEDDDGINRDYLEQRHRR</sequence>
<gene>
    <name evidence="2" type="ORF">SARC_14563</name>
</gene>
<feature type="compositionally biased region" description="Basic residues" evidence="1">
    <location>
        <begin position="51"/>
        <end position="62"/>
    </location>
</feature>
<feature type="compositionally biased region" description="Basic and acidic residues" evidence="1">
    <location>
        <begin position="86"/>
        <end position="98"/>
    </location>
</feature>
<proteinExistence type="predicted"/>
<organism evidence="2 3">
    <name type="scientific">Sphaeroforma arctica JP610</name>
    <dbReference type="NCBI Taxonomy" id="667725"/>
    <lineage>
        <taxon>Eukaryota</taxon>
        <taxon>Ichthyosporea</taxon>
        <taxon>Ichthyophonida</taxon>
        <taxon>Sphaeroforma</taxon>
    </lineage>
</organism>
<evidence type="ECO:0000313" key="3">
    <source>
        <dbReference type="Proteomes" id="UP000054560"/>
    </source>
</evidence>
<feature type="region of interest" description="Disordered" evidence="1">
    <location>
        <begin position="1"/>
        <end position="98"/>
    </location>
</feature>
<dbReference type="GeneID" id="25915067"/>
<name>A0A0L0F827_9EUKA</name>
<dbReference type="EMBL" id="KQ246382">
    <property type="protein sequence ID" value="KNC72877.1"/>
    <property type="molecule type" value="Genomic_DNA"/>
</dbReference>
<dbReference type="RefSeq" id="XP_014146779.1">
    <property type="nucleotide sequence ID" value="XM_014291304.1"/>
</dbReference>
<feature type="non-terminal residue" evidence="2">
    <location>
        <position position="98"/>
    </location>
</feature>
<keyword evidence="3" id="KW-1185">Reference proteome</keyword>